<reference evidence="2" key="1">
    <citation type="journal article" date="2022" name="bioRxiv">
        <title>Sequencing and chromosome-scale assembly of the giantPleurodeles waltlgenome.</title>
        <authorList>
            <person name="Brown T."/>
            <person name="Elewa A."/>
            <person name="Iarovenko S."/>
            <person name="Subramanian E."/>
            <person name="Araus A.J."/>
            <person name="Petzold A."/>
            <person name="Susuki M."/>
            <person name="Suzuki K.-i.T."/>
            <person name="Hayashi T."/>
            <person name="Toyoda A."/>
            <person name="Oliveira C."/>
            <person name="Osipova E."/>
            <person name="Leigh N.D."/>
            <person name="Simon A."/>
            <person name="Yun M.H."/>
        </authorList>
    </citation>
    <scope>NUCLEOTIDE SEQUENCE</scope>
    <source>
        <strain evidence="2">20211129_DDA</strain>
        <tissue evidence="2">Liver</tissue>
    </source>
</reference>
<dbReference type="AlphaFoldDB" id="A0AAV7PQU5"/>
<gene>
    <name evidence="2" type="ORF">NDU88_007976</name>
</gene>
<sequence length="168" mass="17928">MPCGGKDANKAFLGSEPLQKVAKVSAGDVLPIDRLYRNVVEGRGQDGRALRRSFLRSALARRSDLWPARGRPGGFPRCVRLSPGVLDVAVPVGVGLCRVGRRSEARPGSQGAPAVRPGALPRQRDGPSTGGPLESGLRGLRAEEPSWGPLMTEVSCGAWHRMFVVPEQ</sequence>
<evidence type="ECO:0000313" key="3">
    <source>
        <dbReference type="Proteomes" id="UP001066276"/>
    </source>
</evidence>
<dbReference type="Proteomes" id="UP001066276">
    <property type="component" value="Chromosome 7"/>
</dbReference>
<dbReference type="EMBL" id="JANPWB010000011">
    <property type="protein sequence ID" value="KAJ1129609.1"/>
    <property type="molecule type" value="Genomic_DNA"/>
</dbReference>
<accession>A0AAV7PQU5</accession>
<name>A0AAV7PQU5_PLEWA</name>
<feature type="region of interest" description="Disordered" evidence="1">
    <location>
        <begin position="102"/>
        <end position="141"/>
    </location>
</feature>
<proteinExistence type="predicted"/>
<keyword evidence="3" id="KW-1185">Reference proteome</keyword>
<protein>
    <submittedName>
        <fullName evidence="2">Uncharacterized protein</fullName>
    </submittedName>
</protein>
<evidence type="ECO:0000313" key="2">
    <source>
        <dbReference type="EMBL" id="KAJ1129609.1"/>
    </source>
</evidence>
<comment type="caution">
    <text evidence="2">The sequence shown here is derived from an EMBL/GenBank/DDBJ whole genome shotgun (WGS) entry which is preliminary data.</text>
</comment>
<evidence type="ECO:0000256" key="1">
    <source>
        <dbReference type="SAM" id="MobiDB-lite"/>
    </source>
</evidence>
<organism evidence="2 3">
    <name type="scientific">Pleurodeles waltl</name>
    <name type="common">Iberian ribbed newt</name>
    <dbReference type="NCBI Taxonomy" id="8319"/>
    <lineage>
        <taxon>Eukaryota</taxon>
        <taxon>Metazoa</taxon>
        <taxon>Chordata</taxon>
        <taxon>Craniata</taxon>
        <taxon>Vertebrata</taxon>
        <taxon>Euteleostomi</taxon>
        <taxon>Amphibia</taxon>
        <taxon>Batrachia</taxon>
        <taxon>Caudata</taxon>
        <taxon>Salamandroidea</taxon>
        <taxon>Salamandridae</taxon>
        <taxon>Pleurodelinae</taxon>
        <taxon>Pleurodeles</taxon>
    </lineage>
</organism>